<dbReference type="Gene3D" id="1.10.10.1420">
    <property type="entry name" value="DNA replication factor Cdt1, C-terminal WH domain"/>
    <property type="match status" value="1"/>
</dbReference>
<proteinExistence type="inferred from homology"/>
<dbReference type="GO" id="GO:0071163">
    <property type="term" value="P:DNA replication preinitiation complex assembly"/>
    <property type="evidence" value="ECO:0007669"/>
    <property type="project" value="InterPro"/>
</dbReference>
<evidence type="ECO:0000313" key="5">
    <source>
        <dbReference type="EMBL" id="KAG9352490.1"/>
    </source>
</evidence>
<feature type="compositionally biased region" description="Polar residues" evidence="3">
    <location>
        <begin position="57"/>
        <end position="73"/>
    </location>
</feature>
<dbReference type="InterPro" id="IPR014939">
    <property type="entry name" value="CDT1_Gemini-bd-like"/>
</dbReference>
<feature type="region of interest" description="Disordered" evidence="3">
    <location>
        <begin position="161"/>
        <end position="236"/>
    </location>
</feature>
<feature type="region of interest" description="Disordered" evidence="3">
    <location>
        <begin position="44"/>
        <end position="127"/>
    </location>
</feature>
<dbReference type="GO" id="GO:0003677">
    <property type="term" value="F:DNA binding"/>
    <property type="evidence" value="ECO:0007669"/>
    <property type="project" value="InterPro"/>
</dbReference>
<sequence>MSQARVTDFFSQSKKGGIDRVLRNKEGKNSPVYVDAEASTAVVAPKKNVRETRARSKTNSKPATVRSTRSQECFQKESKADPLKATNEATPVDERTIPTTDVAPTELVEQTPKSPRTPKRSSSEAEFDLSSALFSATAGHSSAKKRLRVESGQEVNVVLALATPDVTTDKKSARKKLVLEDGEQGSKARNKLTVRPSSPLPDDKQAKNLVNRSGTSSPAGNGHGVGSPEKKAPSSKVTFSMEDIAALKSRLQKIQDQGKREPVLLSGPCPASSELKGRLSRARELSERAQRRKQEKLAQKEQTAEGETGLGAKESENLPGYQRYHNLAQDVPTGLTLPYKYKVLSEMFRSMDTIVGMLFNRSETVTFAKVKQGVQDMMHKRFEQNHVGQIKTVYPSAYTFRQEKNIPNFSTAANKSGYQLTMEPVIEEEKIDVRPLLSASRLLERRRVFHHNLVDVVKQHHKVFLASLNPPLSVPEDKLTRWHPRFSVDEVPDIVPSDLPQPPQTDKLTTAQEVLDKARSLMTPKMEKALANMALKTAETAATQKEQEPALKTPQDPPSALKGVSQSLLERIRAKEAQKIQAAMTRNPQQEERLLMMSRLEEMARILRNVFVAEKKLALIMEVACTRMIASYRSALTAGEMERHLRLLAELTPEWLTIHPVRKDFYLKLDKRVDLSVVLEKLNRKAKEEEKL</sequence>
<dbReference type="OrthoDB" id="341730at2759"/>
<organism evidence="5 6">
    <name type="scientific">Albula glossodonta</name>
    <name type="common">roundjaw bonefish</name>
    <dbReference type="NCBI Taxonomy" id="121402"/>
    <lineage>
        <taxon>Eukaryota</taxon>
        <taxon>Metazoa</taxon>
        <taxon>Chordata</taxon>
        <taxon>Craniata</taxon>
        <taxon>Vertebrata</taxon>
        <taxon>Euteleostomi</taxon>
        <taxon>Actinopterygii</taxon>
        <taxon>Neopterygii</taxon>
        <taxon>Teleostei</taxon>
        <taxon>Albuliformes</taxon>
        <taxon>Albulidae</taxon>
        <taxon>Albula</taxon>
    </lineage>
</organism>
<feature type="domain" description="CDT1 Geminin-binding" evidence="4">
    <location>
        <begin position="337"/>
        <end position="501"/>
    </location>
</feature>
<feature type="compositionally biased region" description="Basic and acidic residues" evidence="3">
    <location>
        <begin position="16"/>
        <end position="28"/>
    </location>
</feature>
<dbReference type="SUPFAM" id="SSF46785">
    <property type="entry name" value="Winged helix' DNA-binding domain"/>
    <property type="match status" value="1"/>
</dbReference>
<dbReference type="InterPro" id="IPR032054">
    <property type="entry name" value="Cdt1_C"/>
</dbReference>
<dbReference type="Proteomes" id="UP000824540">
    <property type="component" value="Unassembled WGS sequence"/>
</dbReference>
<dbReference type="FunFam" id="1.10.10.1420:FF:000006">
    <property type="entry name" value="Chromatin licensing and DNA replication factor 1"/>
    <property type="match status" value="1"/>
</dbReference>
<dbReference type="InterPro" id="IPR045173">
    <property type="entry name" value="Cdt1"/>
</dbReference>
<dbReference type="GO" id="GO:0005634">
    <property type="term" value="C:nucleus"/>
    <property type="evidence" value="ECO:0007669"/>
    <property type="project" value="TreeGrafter"/>
</dbReference>
<keyword evidence="6" id="KW-1185">Reference proteome</keyword>
<evidence type="ECO:0000313" key="6">
    <source>
        <dbReference type="Proteomes" id="UP000824540"/>
    </source>
</evidence>
<reference evidence="5" key="1">
    <citation type="thesis" date="2021" institute="BYU ScholarsArchive" country="Provo, UT, USA">
        <title>Applications of and Algorithms for Genome Assembly and Genomic Analyses with an Emphasis on Marine Teleosts.</title>
        <authorList>
            <person name="Pickett B.D."/>
        </authorList>
    </citation>
    <scope>NUCLEOTIDE SEQUENCE</scope>
    <source>
        <strain evidence="5">HI-2016</strain>
    </source>
</reference>
<dbReference type="CDD" id="cd08674">
    <property type="entry name" value="Cdt1_m"/>
    <property type="match status" value="1"/>
</dbReference>
<gene>
    <name evidence="5" type="ORF">JZ751_020904</name>
</gene>
<dbReference type="AlphaFoldDB" id="A0A8T2PJV7"/>
<comment type="caution">
    <text evidence="5">The sequence shown here is derived from an EMBL/GenBank/DDBJ whole genome shotgun (WGS) entry which is preliminary data.</text>
</comment>
<feature type="compositionally biased region" description="Polar residues" evidence="3">
    <location>
        <begin position="1"/>
        <end position="14"/>
    </location>
</feature>
<feature type="compositionally biased region" description="Basic and acidic residues" evidence="3">
    <location>
        <begin position="275"/>
        <end position="289"/>
    </location>
</feature>
<dbReference type="GO" id="GO:0030174">
    <property type="term" value="P:regulation of DNA-templated DNA replication initiation"/>
    <property type="evidence" value="ECO:0007669"/>
    <property type="project" value="InterPro"/>
</dbReference>
<keyword evidence="2" id="KW-0131">Cell cycle</keyword>
<dbReference type="PANTHER" id="PTHR28637">
    <property type="entry name" value="DNA REPLICATION FACTOR CDT1"/>
    <property type="match status" value="1"/>
</dbReference>
<evidence type="ECO:0000256" key="2">
    <source>
        <dbReference type="ARBA" id="ARBA00023306"/>
    </source>
</evidence>
<dbReference type="CDD" id="cd08767">
    <property type="entry name" value="Cdt1_c"/>
    <property type="match status" value="1"/>
</dbReference>
<evidence type="ECO:0000256" key="3">
    <source>
        <dbReference type="SAM" id="MobiDB-lite"/>
    </source>
</evidence>
<feature type="region of interest" description="Disordered" evidence="3">
    <location>
        <begin position="538"/>
        <end position="563"/>
    </location>
</feature>
<dbReference type="Pfam" id="PF16679">
    <property type="entry name" value="CDT1_C"/>
    <property type="match status" value="1"/>
</dbReference>
<name>A0A8T2PJV7_9TELE</name>
<evidence type="ECO:0000259" key="4">
    <source>
        <dbReference type="SMART" id="SM01075"/>
    </source>
</evidence>
<accession>A0A8T2PJV7</accession>
<feature type="compositionally biased region" description="Polar residues" evidence="3">
    <location>
        <begin position="208"/>
        <end position="219"/>
    </location>
</feature>
<feature type="region of interest" description="Disordered" evidence="3">
    <location>
        <begin position="1"/>
        <end position="31"/>
    </location>
</feature>
<dbReference type="SMART" id="SM01075">
    <property type="entry name" value="CDT1"/>
    <property type="match status" value="1"/>
</dbReference>
<dbReference type="Pfam" id="PF08839">
    <property type="entry name" value="CDT1"/>
    <property type="match status" value="1"/>
</dbReference>
<dbReference type="PANTHER" id="PTHR28637:SF1">
    <property type="entry name" value="DNA REPLICATION FACTOR CDT1"/>
    <property type="match status" value="1"/>
</dbReference>
<comment type="similarity">
    <text evidence="1">Belongs to the Cdt1 family.</text>
</comment>
<dbReference type="EMBL" id="JAFBMS010000005">
    <property type="protein sequence ID" value="KAG9352490.1"/>
    <property type="molecule type" value="Genomic_DNA"/>
</dbReference>
<dbReference type="GO" id="GO:0070182">
    <property type="term" value="F:DNA polymerase binding"/>
    <property type="evidence" value="ECO:0007669"/>
    <property type="project" value="TreeGrafter"/>
</dbReference>
<feature type="region of interest" description="Disordered" evidence="3">
    <location>
        <begin position="257"/>
        <end position="316"/>
    </location>
</feature>
<dbReference type="InterPro" id="IPR036390">
    <property type="entry name" value="WH_DNA-bd_sf"/>
</dbReference>
<dbReference type="GO" id="GO:0000076">
    <property type="term" value="P:DNA replication checkpoint signaling"/>
    <property type="evidence" value="ECO:0007669"/>
    <property type="project" value="TreeGrafter"/>
</dbReference>
<dbReference type="GO" id="GO:0000278">
    <property type="term" value="P:mitotic cell cycle"/>
    <property type="evidence" value="ECO:0007669"/>
    <property type="project" value="TreeGrafter"/>
</dbReference>
<evidence type="ECO:0000256" key="1">
    <source>
        <dbReference type="ARBA" id="ARBA00008356"/>
    </source>
</evidence>
<dbReference type="InterPro" id="IPR038090">
    <property type="entry name" value="Cdt1_C_WH_dom_sf"/>
</dbReference>
<protein>
    <recommendedName>
        <fullName evidence="4">CDT1 Geminin-binding domain-containing protein</fullName>
    </recommendedName>
</protein>